<organism evidence="1 2">
    <name type="scientific">Pararcticibacter amylolyticus</name>
    <dbReference type="NCBI Taxonomy" id="2173175"/>
    <lineage>
        <taxon>Bacteria</taxon>
        <taxon>Pseudomonadati</taxon>
        <taxon>Bacteroidota</taxon>
        <taxon>Sphingobacteriia</taxon>
        <taxon>Sphingobacteriales</taxon>
        <taxon>Sphingobacteriaceae</taxon>
        <taxon>Pararcticibacter</taxon>
    </lineage>
</organism>
<sequence length="130" mass="14625">MAALVKSGAFCCGKYYNNHNECRIYKDSSLFLPVSTLKAGTAVLTGHIKGYRPEMRSKAQVLVSDPVTNDQKQIPFDIDSLGEFRINVPMICDAQVTLADLPRKNKIVILLSPGNETSVYLNQYHKRDYR</sequence>
<proteinExistence type="predicted"/>
<reference evidence="1 2" key="1">
    <citation type="submission" date="2018-04" db="EMBL/GenBank/DDBJ databases">
        <title>Pedobacter chongqingensis sp. nov., isolated from a rottenly hemp rope.</title>
        <authorList>
            <person name="Cai Y."/>
        </authorList>
    </citation>
    <scope>NUCLEOTIDE SEQUENCE [LARGE SCALE GENOMIC DNA]</scope>
    <source>
        <strain evidence="1 2">FJ4-8</strain>
    </source>
</reference>
<dbReference type="AlphaFoldDB" id="A0A2U2PAR1"/>
<comment type="caution">
    <text evidence="1">The sequence shown here is derived from an EMBL/GenBank/DDBJ whole genome shotgun (WGS) entry which is preliminary data.</text>
</comment>
<keyword evidence="2" id="KW-1185">Reference proteome</keyword>
<name>A0A2U2PAR1_9SPHI</name>
<evidence type="ECO:0000313" key="2">
    <source>
        <dbReference type="Proteomes" id="UP000245647"/>
    </source>
</evidence>
<evidence type="ECO:0000313" key="1">
    <source>
        <dbReference type="EMBL" id="PWG78491.1"/>
    </source>
</evidence>
<dbReference type="EMBL" id="QEAS01000024">
    <property type="protein sequence ID" value="PWG78491.1"/>
    <property type="molecule type" value="Genomic_DNA"/>
</dbReference>
<accession>A0A2U2PAR1</accession>
<gene>
    <name evidence="1" type="ORF">DDR33_21940</name>
</gene>
<dbReference type="Proteomes" id="UP000245647">
    <property type="component" value="Unassembled WGS sequence"/>
</dbReference>
<protein>
    <recommendedName>
        <fullName evidence="3">Carboxypeptidase regulatory-like domain-containing protein</fullName>
    </recommendedName>
</protein>
<evidence type="ECO:0008006" key="3">
    <source>
        <dbReference type="Google" id="ProtNLM"/>
    </source>
</evidence>